<dbReference type="InterPro" id="IPR036388">
    <property type="entry name" value="WH-like_DNA-bd_sf"/>
</dbReference>
<dbReference type="InterPro" id="IPR036390">
    <property type="entry name" value="WH_DNA-bd_sf"/>
</dbReference>
<reference evidence="1" key="1">
    <citation type="submission" date="2018-05" db="EMBL/GenBank/DDBJ databases">
        <authorList>
            <person name="Lanie J.A."/>
            <person name="Ng W.-L."/>
            <person name="Kazmierczak K.M."/>
            <person name="Andrzejewski T.M."/>
            <person name="Davidsen T.M."/>
            <person name="Wayne K.J."/>
            <person name="Tettelin H."/>
            <person name="Glass J.I."/>
            <person name="Rusch D."/>
            <person name="Podicherti R."/>
            <person name="Tsui H.-C.T."/>
            <person name="Winkler M.E."/>
        </authorList>
    </citation>
    <scope>NUCLEOTIDE SEQUENCE</scope>
</reference>
<name>A0A382C9Y0_9ZZZZ</name>
<dbReference type="SUPFAM" id="SSF46785">
    <property type="entry name" value="Winged helix' DNA-binding domain"/>
    <property type="match status" value="1"/>
</dbReference>
<gene>
    <name evidence="1" type="ORF">METZ01_LOCUS175355</name>
</gene>
<evidence type="ECO:0000313" key="1">
    <source>
        <dbReference type="EMBL" id="SVB22501.1"/>
    </source>
</evidence>
<dbReference type="EMBL" id="UINC01033350">
    <property type="protein sequence ID" value="SVB22501.1"/>
    <property type="molecule type" value="Genomic_DNA"/>
</dbReference>
<dbReference type="InterPro" id="IPR011991">
    <property type="entry name" value="ArsR-like_HTH"/>
</dbReference>
<dbReference type="AlphaFoldDB" id="A0A382C9Y0"/>
<proteinExistence type="predicted"/>
<sequence>MKKGTFVEAFDMQQDRQAKWTFITNHGLVLSYIFHNPTSTARGIANYIGVTERTTHKIISDLEGAGYIRRRKIGRRNEYSVDPQLPLRHHTKTDIMVEDLLESLAAQVTT</sequence>
<dbReference type="CDD" id="cd00090">
    <property type="entry name" value="HTH_ARSR"/>
    <property type="match status" value="1"/>
</dbReference>
<protein>
    <recommendedName>
        <fullName evidence="2">HTH marR-type domain-containing protein</fullName>
    </recommendedName>
</protein>
<dbReference type="Gene3D" id="1.10.10.10">
    <property type="entry name" value="Winged helix-like DNA-binding domain superfamily/Winged helix DNA-binding domain"/>
    <property type="match status" value="1"/>
</dbReference>
<organism evidence="1">
    <name type="scientific">marine metagenome</name>
    <dbReference type="NCBI Taxonomy" id="408172"/>
    <lineage>
        <taxon>unclassified sequences</taxon>
        <taxon>metagenomes</taxon>
        <taxon>ecological metagenomes</taxon>
    </lineage>
</organism>
<evidence type="ECO:0008006" key="2">
    <source>
        <dbReference type="Google" id="ProtNLM"/>
    </source>
</evidence>
<accession>A0A382C9Y0</accession>